<dbReference type="PANTHER" id="PTHR45867:SF3">
    <property type="entry name" value="ACID PHOSPHATASE TYPE 7"/>
    <property type="match status" value="1"/>
</dbReference>
<feature type="transmembrane region" description="Helical" evidence="2">
    <location>
        <begin position="7"/>
        <end position="27"/>
    </location>
</feature>
<sequence length="414" mass="45511">MKDYKSIVIIGAVIIILILVVVGLEWLKRLESPAASAVPYDIVTTIKGDAGTSRAFTWYTGDPDAAGRLEIVKGEKTSFTTGGVRKVKADSASLKTDIGKRGVHKAEATGLEPGTTYTYRVGSGVEGAWSTAAVFTTAENGNDSVTFINVTDSQGAATADFKLWGNTLDKAIKTFPQASFIMHNGDLTENPEDTAGWDEFFGNVQTWIAEIPLMPVTGNHDEVEGVADNFTSHFNLPENGAKDSIDGTSYSFDYGPIHVTVLNTESNLKKQSEWLEEDLAGTDKQWKIVAMHRPAYGGNTYKKVEDWTEIFDEYEVDLVLQGHNHEYSRSYPLLDGNIVPEGENPVGTERGTVYVVTNAAGAKFNEQKEEQFYHSVHFQNNKQMFAGITVTGETLTYQAYDVDGVMKDEFVLKH</sequence>
<dbReference type="Pfam" id="PF16656">
    <property type="entry name" value="Pur_ac_phosph_N"/>
    <property type="match status" value="1"/>
</dbReference>
<protein>
    <submittedName>
        <fullName evidence="5">Metallophosphoesterase</fullName>
    </submittedName>
</protein>
<reference evidence="5 6" key="1">
    <citation type="submission" date="2019-11" db="EMBL/GenBank/DDBJ databases">
        <title>Paenibacillus monticola sp. nov., a novel PGPR strain isolated from mountain sample in China.</title>
        <authorList>
            <person name="Zhao Q."/>
            <person name="Li H.-P."/>
            <person name="Zhang J.-L."/>
        </authorList>
    </citation>
    <scope>NUCLEOTIDE SEQUENCE [LARGE SCALE GENOMIC DNA]</scope>
    <source>
        <strain evidence="5 6">LC-T2</strain>
    </source>
</reference>
<dbReference type="CDD" id="cd00063">
    <property type="entry name" value="FN3"/>
    <property type="match status" value="1"/>
</dbReference>
<keyword evidence="2" id="KW-1133">Transmembrane helix</keyword>
<dbReference type="Gene3D" id="2.60.40.380">
    <property type="entry name" value="Purple acid phosphatase-like, N-terminal"/>
    <property type="match status" value="1"/>
</dbReference>
<dbReference type="EMBL" id="WJXB01000002">
    <property type="protein sequence ID" value="MRN52612.1"/>
    <property type="molecule type" value="Genomic_DNA"/>
</dbReference>
<comment type="caution">
    <text evidence="5">The sequence shown here is derived from an EMBL/GenBank/DDBJ whole genome shotgun (WGS) entry which is preliminary data.</text>
</comment>
<keyword evidence="6" id="KW-1185">Reference proteome</keyword>
<evidence type="ECO:0000259" key="4">
    <source>
        <dbReference type="Pfam" id="PF16656"/>
    </source>
</evidence>
<evidence type="ECO:0000259" key="3">
    <source>
        <dbReference type="Pfam" id="PF00149"/>
    </source>
</evidence>
<gene>
    <name evidence="5" type="ORF">GJB61_06330</name>
</gene>
<dbReference type="GO" id="GO:0003993">
    <property type="term" value="F:acid phosphatase activity"/>
    <property type="evidence" value="ECO:0007669"/>
    <property type="project" value="InterPro"/>
</dbReference>
<organism evidence="5 6">
    <name type="scientific">Paenibacillus monticola</name>
    <dbReference type="NCBI Taxonomy" id="2666075"/>
    <lineage>
        <taxon>Bacteria</taxon>
        <taxon>Bacillati</taxon>
        <taxon>Bacillota</taxon>
        <taxon>Bacilli</taxon>
        <taxon>Bacillales</taxon>
        <taxon>Paenibacillaceae</taxon>
        <taxon>Paenibacillus</taxon>
    </lineage>
</organism>
<dbReference type="SUPFAM" id="SSF49363">
    <property type="entry name" value="Purple acid phosphatase, N-terminal domain"/>
    <property type="match status" value="1"/>
</dbReference>
<dbReference type="Gene3D" id="3.60.21.10">
    <property type="match status" value="1"/>
</dbReference>
<evidence type="ECO:0000313" key="5">
    <source>
        <dbReference type="EMBL" id="MRN52612.1"/>
    </source>
</evidence>
<dbReference type="Proteomes" id="UP000463051">
    <property type="component" value="Unassembled WGS sequence"/>
</dbReference>
<keyword evidence="2" id="KW-0812">Transmembrane</keyword>
<dbReference type="AlphaFoldDB" id="A0A7X2L0D6"/>
<feature type="domain" description="Calcineurin-like phosphoesterase" evidence="3">
    <location>
        <begin position="170"/>
        <end position="327"/>
    </location>
</feature>
<dbReference type="InterPro" id="IPR008963">
    <property type="entry name" value="Purple_acid_Pase-like_N"/>
</dbReference>
<proteinExistence type="predicted"/>
<dbReference type="GO" id="GO:0046872">
    <property type="term" value="F:metal ion binding"/>
    <property type="evidence" value="ECO:0007669"/>
    <property type="project" value="InterPro"/>
</dbReference>
<dbReference type="SUPFAM" id="SSF56300">
    <property type="entry name" value="Metallo-dependent phosphatases"/>
    <property type="match status" value="1"/>
</dbReference>
<keyword evidence="1" id="KW-0732">Signal</keyword>
<dbReference type="RefSeq" id="WP_338115685.1">
    <property type="nucleotide sequence ID" value="NZ_WJXB01000002.1"/>
</dbReference>
<name>A0A7X2L0D6_9BACL</name>
<dbReference type="InterPro" id="IPR004843">
    <property type="entry name" value="Calcineurin-like_PHP"/>
</dbReference>
<dbReference type="InterPro" id="IPR003961">
    <property type="entry name" value="FN3_dom"/>
</dbReference>
<dbReference type="Pfam" id="PF00149">
    <property type="entry name" value="Metallophos"/>
    <property type="match status" value="1"/>
</dbReference>
<evidence type="ECO:0000256" key="2">
    <source>
        <dbReference type="SAM" id="Phobius"/>
    </source>
</evidence>
<evidence type="ECO:0000313" key="6">
    <source>
        <dbReference type="Proteomes" id="UP000463051"/>
    </source>
</evidence>
<accession>A0A7X2L0D6</accession>
<evidence type="ECO:0000256" key="1">
    <source>
        <dbReference type="ARBA" id="ARBA00022729"/>
    </source>
</evidence>
<dbReference type="InterPro" id="IPR029052">
    <property type="entry name" value="Metallo-depent_PP-like"/>
</dbReference>
<keyword evidence="2" id="KW-0472">Membrane</keyword>
<dbReference type="PANTHER" id="PTHR45867">
    <property type="entry name" value="PURPLE ACID PHOSPHATASE"/>
    <property type="match status" value="1"/>
</dbReference>
<feature type="domain" description="Purple acid phosphatase N-terminal" evidence="4">
    <location>
        <begin position="39"/>
        <end position="137"/>
    </location>
</feature>
<dbReference type="InterPro" id="IPR015914">
    <property type="entry name" value="PAPs_N"/>
</dbReference>